<name>A0A381Q390_9ZZZZ</name>
<dbReference type="GO" id="GO:0003724">
    <property type="term" value="F:RNA helicase activity"/>
    <property type="evidence" value="ECO:0007669"/>
    <property type="project" value="InterPro"/>
</dbReference>
<dbReference type="PANTHER" id="PTHR18934">
    <property type="entry name" value="ATP-DEPENDENT RNA HELICASE"/>
    <property type="match status" value="1"/>
</dbReference>
<dbReference type="SMART" id="SM00847">
    <property type="entry name" value="HA2"/>
    <property type="match status" value="1"/>
</dbReference>
<accession>A0A381Q390</accession>
<evidence type="ECO:0000256" key="1">
    <source>
        <dbReference type="ARBA" id="ARBA00022741"/>
    </source>
</evidence>
<feature type="domain" description="Helicase ATP-binding" evidence="5">
    <location>
        <begin position="70"/>
        <end position="233"/>
    </location>
</feature>
<dbReference type="PANTHER" id="PTHR18934:SF99">
    <property type="entry name" value="ATP-DEPENDENT RNA HELICASE DHX37-RELATED"/>
    <property type="match status" value="1"/>
</dbReference>
<dbReference type="Pfam" id="PF00270">
    <property type="entry name" value="DEAD"/>
    <property type="match status" value="1"/>
</dbReference>
<evidence type="ECO:0000256" key="2">
    <source>
        <dbReference type="ARBA" id="ARBA00022801"/>
    </source>
</evidence>
<dbReference type="InterPro" id="IPR014001">
    <property type="entry name" value="Helicase_ATP-bd"/>
</dbReference>
<dbReference type="FunFam" id="1.20.120.1080:FF:000005">
    <property type="entry name" value="ATP-dependent helicase HrpA"/>
    <property type="match status" value="1"/>
</dbReference>
<dbReference type="SMART" id="SM00487">
    <property type="entry name" value="DEXDc"/>
    <property type="match status" value="1"/>
</dbReference>
<keyword evidence="1" id="KW-0547">Nucleotide-binding</keyword>
<evidence type="ECO:0000259" key="6">
    <source>
        <dbReference type="PROSITE" id="PS51194"/>
    </source>
</evidence>
<keyword evidence="3" id="KW-0347">Helicase</keyword>
<dbReference type="CDD" id="cd18791">
    <property type="entry name" value="SF2_C_RHA"/>
    <property type="match status" value="1"/>
</dbReference>
<dbReference type="InterPro" id="IPR007502">
    <property type="entry name" value="Helicase-assoc_dom"/>
</dbReference>
<evidence type="ECO:0000256" key="3">
    <source>
        <dbReference type="ARBA" id="ARBA00022806"/>
    </source>
</evidence>
<dbReference type="Pfam" id="PF21010">
    <property type="entry name" value="HA2_C"/>
    <property type="match status" value="1"/>
</dbReference>
<feature type="domain" description="Helicase C-terminal" evidence="6">
    <location>
        <begin position="249"/>
        <end position="423"/>
    </location>
</feature>
<reference evidence="7" key="1">
    <citation type="submission" date="2018-05" db="EMBL/GenBank/DDBJ databases">
        <authorList>
            <person name="Lanie J.A."/>
            <person name="Ng W.-L."/>
            <person name="Kazmierczak K.M."/>
            <person name="Andrzejewski T.M."/>
            <person name="Davidsen T.M."/>
            <person name="Wayne K.J."/>
            <person name="Tettelin H."/>
            <person name="Glass J.I."/>
            <person name="Rusch D."/>
            <person name="Podicherti R."/>
            <person name="Tsui H.-C.T."/>
            <person name="Winkler M.E."/>
        </authorList>
    </citation>
    <scope>NUCLEOTIDE SEQUENCE</scope>
</reference>
<dbReference type="NCBIfam" id="TIGR01967">
    <property type="entry name" value="DEAH_box_HrpA"/>
    <property type="match status" value="1"/>
</dbReference>
<dbReference type="Pfam" id="PF07717">
    <property type="entry name" value="OB_NTP_bind"/>
    <property type="match status" value="1"/>
</dbReference>
<dbReference type="Pfam" id="PF04408">
    <property type="entry name" value="WHD_HA2"/>
    <property type="match status" value="1"/>
</dbReference>
<dbReference type="PROSITE" id="PS51194">
    <property type="entry name" value="HELICASE_CTER"/>
    <property type="match status" value="1"/>
</dbReference>
<dbReference type="Gene3D" id="1.20.120.1080">
    <property type="match status" value="1"/>
</dbReference>
<dbReference type="AlphaFoldDB" id="A0A381Q390"/>
<dbReference type="GO" id="GO:0005524">
    <property type="term" value="F:ATP binding"/>
    <property type="evidence" value="ECO:0007669"/>
    <property type="project" value="UniProtKB-KW"/>
</dbReference>
<keyword evidence="2" id="KW-0378">Hydrolase</keyword>
<evidence type="ECO:0000259" key="5">
    <source>
        <dbReference type="PROSITE" id="PS51192"/>
    </source>
</evidence>
<dbReference type="Pfam" id="PF00271">
    <property type="entry name" value="Helicase_C"/>
    <property type="match status" value="1"/>
</dbReference>
<dbReference type="InterPro" id="IPR010222">
    <property type="entry name" value="RNA_helicase_HrpA"/>
</dbReference>
<dbReference type="PROSITE" id="PS51192">
    <property type="entry name" value="HELICASE_ATP_BIND_1"/>
    <property type="match status" value="1"/>
</dbReference>
<evidence type="ECO:0000313" key="7">
    <source>
        <dbReference type="EMBL" id="SUZ72779.1"/>
    </source>
</evidence>
<dbReference type="InterPro" id="IPR024590">
    <property type="entry name" value="HrpA_C"/>
</dbReference>
<dbReference type="SMART" id="SM00490">
    <property type="entry name" value="HELICc"/>
    <property type="match status" value="1"/>
</dbReference>
<dbReference type="GO" id="GO:0016787">
    <property type="term" value="F:hydrolase activity"/>
    <property type="evidence" value="ECO:0007669"/>
    <property type="project" value="UniProtKB-KW"/>
</dbReference>
<evidence type="ECO:0008006" key="8">
    <source>
        <dbReference type="Google" id="ProtNLM"/>
    </source>
</evidence>
<dbReference type="InterPro" id="IPR048333">
    <property type="entry name" value="HA2_WH"/>
</dbReference>
<dbReference type="InterPro" id="IPR011545">
    <property type="entry name" value="DEAD/DEAH_box_helicase_dom"/>
</dbReference>
<dbReference type="SUPFAM" id="SSF52540">
    <property type="entry name" value="P-loop containing nucleoside triphosphate hydrolases"/>
    <property type="match status" value="1"/>
</dbReference>
<sequence>MVKARAFDPNSVMARDAQVIARAINNGKVSGQIKTRWAGSVEQLARRESSVPLVSYPTELPISAHCEAITELIRAHQVVIVAGETGSGKTTQLPKACLAAGLGRRGMIGHTQPRRLAARTVAQRVASELSTSLGDEVGYAVRFDDQWNENTLIKVMTDGLLLNEIRSDRRMNAYDAIIVDEAHERSLNVDFLLGYLKRLLERRDDLKVVITSATIDVDTFSQHFSDAPIVSVSGRGYPVETRYRPVSDRLEETLRTCLSDIWNEKTKGPRDVLMFLPGERDILDWSRWINRHFRDQYEVLPLYARLPPREQKRIFEPGRQHRIVLATNIAETSLTVPNIGYVVDLGEARISRYSFRSKLQRLPIEPISRASADQRQGRCGRIAPGVCYRLYDEVDYESRPPYTDPEIRRTNLAAVVLQMRAFRLGDVATFPFMDPPDPRAVNDAVRLLHELQALDDDKLTEKGNMMARLPVDPRLARMVIEAHRFGSLTEVLIIVAALAVQDPRLRPLDKQAAADKAHERFADEASDFLGFVNLWTWASGVREDSTRSGYRRALEQNFLSPNRMGEWRAVHRQLLLACRDLGLRINRTAADYASLHRALLAGSLSFIGLKTEKGNYAGPRNLMFRVFPGSVLASKRPKWLVAAEISETQQTYARCNAQVEARWIEHAAAHLIRRTHREPEWDEKRGEVMARERAVVYGVPVVENRRIPYGRIDPAICRQLFIRHALVAPSAHVEAPFLDHNRELVSEIVELQAKGRRTDLLASDDAQCSFYEERLPLEAISIRSFEGWYRNIDSNQRDRLMMTRDDLLKRVDFSPKDDEFPGEIEVDGVEVSVRYRFAPGTDDDGVSIEVPLGLLAKIQQDTLDWLVPGFFEEKCVELIKALPKQTRKQLAPVPDRVATIFPSLISEDQYRRGRMLLALAKIMRERFDVNIPVSEWNVDRLAPFLRMNIQVLDNKRRLIDQDRDVEALKSRLLASLEERMDGGLRAKLEMTGLTVFPDTGLPESMVLDESGEQMLVYPLLVDDKHSVDFRLDSDQKRQQSCNRQGLSRLALLAERQSVRYIRKEIDKESVLLLHYATLGTRDQLVDEVLRNTAWIAYFQGCEIPRSRETFEERLSERRGQLVETYFELVERVRAILDRRFDTAREVDALSAKPFARARIDMEAQLARLVPHNFLSTTPYDRLADLVRYLDGMRYRIDHLQGRVGRDETNIEIIERWRERYVRLEEVGGNEDTLVRLRFLLEEYGITLFSQAVGAREKVSEKRLEREFVLLEMEVGLA</sequence>
<dbReference type="EMBL" id="UINC01001158">
    <property type="protein sequence ID" value="SUZ72779.1"/>
    <property type="molecule type" value="Genomic_DNA"/>
</dbReference>
<dbReference type="Gene3D" id="3.40.50.300">
    <property type="entry name" value="P-loop containing nucleotide triphosphate hydrolases"/>
    <property type="match status" value="2"/>
</dbReference>
<dbReference type="GO" id="GO:0003723">
    <property type="term" value="F:RNA binding"/>
    <property type="evidence" value="ECO:0007669"/>
    <property type="project" value="TreeGrafter"/>
</dbReference>
<dbReference type="InterPro" id="IPR001650">
    <property type="entry name" value="Helicase_C-like"/>
</dbReference>
<dbReference type="Pfam" id="PF11898">
    <property type="entry name" value="DUF3418"/>
    <property type="match status" value="1"/>
</dbReference>
<dbReference type="InterPro" id="IPR011709">
    <property type="entry name" value="DEAD-box_helicase_OB_fold"/>
</dbReference>
<organism evidence="7">
    <name type="scientific">marine metagenome</name>
    <dbReference type="NCBI Taxonomy" id="408172"/>
    <lineage>
        <taxon>unclassified sequences</taxon>
        <taxon>metagenomes</taxon>
        <taxon>ecological metagenomes</taxon>
    </lineage>
</organism>
<evidence type="ECO:0000256" key="4">
    <source>
        <dbReference type="ARBA" id="ARBA00022840"/>
    </source>
</evidence>
<dbReference type="InterPro" id="IPR027417">
    <property type="entry name" value="P-loop_NTPase"/>
</dbReference>
<proteinExistence type="predicted"/>
<gene>
    <name evidence="7" type="ORF">METZ01_LOCUS25633</name>
</gene>
<keyword evidence="4" id="KW-0067">ATP-binding</keyword>
<protein>
    <recommendedName>
        <fullName evidence="8">RNA helicase</fullName>
    </recommendedName>
</protein>